<sequence>MASTINEYQKYQKYKTKYLHLKTKQFGGGLTAKEFLETAKTKSIDDLVNDFSKIEEEELVELFQKKNNPYDFIELLDSLKNKDKHENFVAKFFNIVENYIAKKIYILNKNKQLDAETPIILGIMNLYNKGKGGSNYVNYIIRSAKRYNINLLTRDKENRSLLRYVMKHPNQKSQMELLVDEMFELYGEEKTKSEINGSSDKQLAKTLTSYVDELIKRKKEQVERELEQQQENERLKKERDDIKKQFLEKLPPFELTGVSKEINGIKFELGNVKLTIKDRIHVRIRTTILTTGESHILTLYTSKSEGGFWRLCVYFMNSYEKGSDYITSTFICIDLQIFINNHLEDLRNITLETNETIKKHDINIDDLVLEYWCPALESDNLTANEIFQYIKLKERQDKNPDFEFLETLCSSTCFQPKKISWTKLSDDAGFGVISTNEERYIPNFYDICNNDERIVKSDKYMEFKHYFKNCDINDENIVSIFYNAIGEFLKAHFELSDNEKLIFLGKMEFVLKHETGEEVKINHQIFQIKIIHKETKQKYNINISKYLLDNQKHNIFNGTYWAILNIVPSDTLINKYGLYDKIVSVGPITQKIFEYHSQFSSRFLEKLKGFPERTVGKYYFVGDIIQNFWPLTIIRDDKYQEWDKSNTITITI</sequence>
<dbReference type="EMBL" id="KY684086">
    <property type="protein sequence ID" value="ARF09678.1"/>
    <property type="molecule type" value="Genomic_DNA"/>
</dbReference>
<accession>A0A1V0SDE5</accession>
<feature type="coiled-coil region" evidence="1">
    <location>
        <begin position="212"/>
        <end position="245"/>
    </location>
</feature>
<evidence type="ECO:0000313" key="2">
    <source>
        <dbReference type="EMBL" id="ARF09678.1"/>
    </source>
</evidence>
<organism evidence="2">
    <name type="scientific">Indivirus ILV1</name>
    <dbReference type="NCBI Taxonomy" id="1977633"/>
    <lineage>
        <taxon>Viruses</taxon>
        <taxon>Varidnaviria</taxon>
        <taxon>Bamfordvirae</taxon>
        <taxon>Nucleocytoviricota</taxon>
        <taxon>Megaviricetes</taxon>
        <taxon>Imitervirales</taxon>
        <taxon>Mimiviridae</taxon>
        <taxon>Klosneuvirinae</taxon>
        <taxon>Indivirus</taxon>
    </lineage>
</organism>
<reference evidence="2" key="1">
    <citation type="journal article" date="2017" name="Science">
        <title>Giant viruses with an expanded complement of translation system components.</title>
        <authorList>
            <person name="Schulz F."/>
            <person name="Yutin N."/>
            <person name="Ivanova N.N."/>
            <person name="Ortega D.R."/>
            <person name="Lee T.K."/>
            <person name="Vierheilig J."/>
            <person name="Daims H."/>
            <person name="Horn M."/>
            <person name="Wagner M."/>
            <person name="Jensen G.J."/>
            <person name="Kyrpides N.C."/>
            <person name="Koonin E.V."/>
            <person name="Woyke T."/>
        </authorList>
    </citation>
    <scope>NUCLEOTIDE SEQUENCE</scope>
    <source>
        <strain evidence="2">ILV1</strain>
    </source>
</reference>
<keyword evidence="1" id="KW-0175">Coiled coil</keyword>
<gene>
    <name evidence="2" type="ORF">Indivirus_2_57</name>
</gene>
<name>A0A1V0SDE5_9VIRU</name>
<protein>
    <submittedName>
        <fullName evidence="2">Uncharacterized protein</fullName>
    </submittedName>
</protein>
<evidence type="ECO:0000256" key="1">
    <source>
        <dbReference type="SAM" id="Coils"/>
    </source>
</evidence>
<proteinExistence type="predicted"/>